<protein>
    <submittedName>
        <fullName evidence="2">15075_t:CDS:1</fullName>
    </submittedName>
</protein>
<dbReference type="EMBL" id="CAJVPY010008716">
    <property type="protein sequence ID" value="CAG8699847.1"/>
    <property type="molecule type" value="Genomic_DNA"/>
</dbReference>
<organism evidence="2 3">
    <name type="scientific">Dentiscutata erythropus</name>
    <dbReference type="NCBI Taxonomy" id="1348616"/>
    <lineage>
        <taxon>Eukaryota</taxon>
        <taxon>Fungi</taxon>
        <taxon>Fungi incertae sedis</taxon>
        <taxon>Mucoromycota</taxon>
        <taxon>Glomeromycotina</taxon>
        <taxon>Glomeromycetes</taxon>
        <taxon>Diversisporales</taxon>
        <taxon>Gigasporaceae</taxon>
        <taxon>Dentiscutata</taxon>
    </lineage>
</organism>
<evidence type="ECO:0000256" key="1">
    <source>
        <dbReference type="SAM" id="Phobius"/>
    </source>
</evidence>
<sequence length="179" mass="21320">MIPRQPRTISFYDEYIQILQRVPTKIIPWTLIINNILVTVILITFTFYDSQADDILRHQNVNNTNLHEKYGYNSITLAYPYLKDQIVGPGYQIIQCDYIDSSGPWQDHWCVFHKRLLCKRAYRISKLWLVYQYQYRKGLWLKKQKEKSNQQNELATDNKNDKSDIVDNKISTVEVVTIE</sequence>
<keyword evidence="3" id="KW-1185">Reference proteome</keyword>
<feature type="transmembrane region" description="Helical" evidence="1">
    <location>
        <begin position="26"/>
        <end position="48"/>
    </location>
</feature>
<accession>A0A9N9HQ64</accession>
<keyword evidence="1" id="KW-1133">Transmembrane helix</keyword>
<gene>
    <name evidence="2" type="ORF">DERYTH_LOCUS12918</name>
</gene>
<evidence type="ECO:0000313" key="3">
    <source>
        <dbReference type="Proteomes" id="UP000789405"/>
    </source>
</evidence>
<proteinExistence type="predicted"/>
<dbReference type="AlphaFoldDB" id="A0A9N9HQ64"/>
<keyword evidence="1" id="KW-0472">Membrane</keyword>
<reference evidence="2" key="1">
    <citation type="submission" date="2021-06" db="EMBL/GenBank/DDBJ databases">
        <authorList>
            <person name="Kallberg Y."/>
            <person name="Tangrot J."/>
            <person name="Rosling A."/>
        </authorList>
    </citation>
    <scope>NUCLEOTIDE SEQUENCE</scope>
    <source>
        <strain evidence="2">MA453B</strain>
    </source>
</reference>
<name>A0A9N9HQ64_9GLOM</name>
<evidence type="ECO:0000313" key="2">
    <source>
        <dbReference type="EMBL" id="CAG8699847.1"/>
    </source>
</evidence>
<keyword evidence="1" id="KW-0812">Transmembrane</keyword>
<dbReference type="Proteomes" id="UP000789405">
    <property type="component" value="Unassembled WGS sequence"/>
</dbReference>
<comment type="caution">
    <text evidence="2">The sequence shown here is derived from an EMBL/GenBank/DDBJ whole genome shotgun (WGS) entry which is preliminary data.</text>
</comment>